<dbReference type="PIRSF" id="PIRSF000390">
    <property type="entry name" value="PLP_StrS"/>
    <property type="match status" value="1"/>
</dbReference>
<dbReference type="PANTHER" id="PTHR30244:SF34">
    <property type="entry name" value="DTDP-4-AMINO-4,6-DIDEOXYGALACTOSE TRANSAMINASE"/>
    <property type="match status" value="1"/>
</dbReference>
<proteinExistence type="inferred from homology"/>
<dbReference type="PANTHER" id="PTHR30244">
    <property type="entry name" value="TRANSAMINASE"/>
    <property type="match status" value="1"/>
</dbReference>
<keyword evidence="3" id="KW-0032">Aminotransferase</keyword>
<dbReference type="InterPro" id="IPR015421">
    <property type="entry name" value="PyrdxlP-dep_Trfase_major"/>
</dbReference>
<dbReference type="EMBL" id="JACXAC010000002">
    <property type="protein sequence ID" value="MBD2721554.1"/>
    <property type="molecule type" value="Genomic_DNA"/>
</dbReference>
<evidence type="ECO:0000313" key="4">
    <source>
        <dbReference type="Proteomes" id="UP000606003"/>
    </source>
</evidence>
<reference evidence="3 4" key="1">
    <citation type="submission" date="2020-09" db="EMBL/GenBank/DDBJ databases">
        <authorList>
            <person name="Kim M.K."/>
        </authorList>
    </citation>
    <scope>NUCLEOTIDE SEQUENCE [LARGE SCALE GENOMIC DNA]</scope>
    <source>
        <strain evidence="3 4">BT189</strain>
    </source>
</reference>
<dbReference type="InterPro" id="IPR015422">
    <property type="entry name" value="PyrdxlP-dep_Trfase_small"/>
</dbReference>
<keyword evidence="4" id="KW-1185">Reference proteome</keyword>
<name>A0ABR8JUY0_9BACT</name>
<evidence type="ECO:0000313" key="3">
    <source>
        <dbReference type="EMBL" id="MBD2721554.1"/>
    </source>
</evidence>
<comment type="caution">
    <text evidence="3">The sequence shown here is derived from an EMBL/GenBank/DDBJ whole genome shotgun (WGS) entry which is preliminary data.</text>
</comment>
<comment type="similarity">
    <text evidence="1 2">Belongs to the DegT/DnrJ/EryC1 family.</text>
</comment>
<keyword evidence="3" id="KW-0808">Transferase</keyword>
<dbReference type="InterPro" id="IPR012749">
    <property type="entry name" value="WecE-like"/>
</dbReference>
<dbReference type="Gene3D" id="3.40.640.10">
    <property type="entry name" value="Type I PLP-dependent aspartate aminotransferase-like (Major domain)"/>
    <property type="match status" value="1"/>
</dbReference>
<dbReference type="Pfam" id="PF01041">
    <property type="entry name" value="DegT_DnrJ_EryC1"/>
    <property type="match status" value="1"/>
</dbReference>
<dbReference type="InterPro" id="IPR015424">
    <property type="entry name" value="PyrdxlP-dep_Trfase"/>
</dbReference>
<dbReference type="NCBIfam" id="NF008687">
    <property type="entry name" value="PRK11706.1"/>
    <property type="match status" value="1"/>
</dbReference>
<dbReference type="Proteomes" id="UP000606003">
    <property type="component" value="Unassembled WGS sequence"/>
</dbReference>
<evidence type="ECO:0000256" key="1">
    <source>
        <dbReference type="ARBA" id="ARBA00037999"/>
    </source>
</evidence>
<dbReference type="SUPFAM" id="SSF53383">
    <property type="entry name" value="PLP-dependent transferases"/>
    <property type="match status" value="1"/>
</dbReference>
<dbReference type="EC" id="2.6.1.59" evidence="3"/>
<dbReference type="Gene3D" id="3.90.1150.10">
    <property type="entry name" value="Aspartate Aminotransferase, domain 1"/>
    <property type="match status" value="1"/>
</dbReference>
<accession>A0ABR8JUY0</accession>
<keyword evidence="2" id="KW-0663">Pyridoxal phosphate</keyword>
<dbReference type="RefSeq" id="WP_190922832.1">
    <property type="nucleotide sequence ID" value="NZ_JACXAC010000002.1"/>
</dbReference>
<organism evidence="3 4">
    <name type="scientific">Hymenobacter armeniacus</name>
    <dbReference type="NCBI Taxonomy" id="2771358"/>
    <lineage>
        <taxon>Bacteria</taxon>
        <taxon>Pseudomonadati</taxon>
        <taxon>Bacteroidota</taxon>
        <taxon>Cytophagia</taxon>
        <taxon>Cytophagales</taxon>
        <taxon>Hymenobacteraceae</taxon>
        <taxon>Hymenobacter</taxon>
    </lineage>
</organism>
<dbReference type="NCBIfam" id="TIGR02379">
    <property type="entry name" value="ECA_wecE"/>
    <property type="match status" value="1"/>
</dbReference>
<dbReference type="GO" id="GO:0019180">
    <property type="term" value="F:dTDP-4-amino-4,6-dideoxygalactose transaminase activity"/>
    <property type="evidence" value="ECO:0007669"/>
    <property type="project" value="UniProtKB-EC"/>
</dbReference>
<protein>
    <submittedName>
        <fullName evidence="3">dTDP-4-amino-4,6-dideoxygalactose transaminase</fullName>
        <ecNumber evidence="3">2.6.1.59</ecNumber>
    </submittedName>
</protein>
<dbReference type="InterPro" id="IPR000653">
    <property type="entry name" value="DegT/StrS_aminotransferase"/>
</dbReference>
<evidence type="ECO:0000256" key="2">
    <source>
        <dbReference type="RuleBase" id="RU004508"/>
    </source>
</evidence>
<dbReference type="CDD" id="cd00616">
    <property type="entry name" value="AHBA_syn"/>
    <property type="match status" value="1"/>
</dbReference>
<sequence>MKFNTIPFNKPYLTGEELQYMQQSIRSGKVSGDGLFTHKCHTFFEQKFGFQKSLLTTSCTSALEMAALLLDLQPGDEVIVPSYTFVSTPNAFMLRGAKIVFADSTAFNPNLDATSLEGLITPRTRAIVPVHYAGIACDMDAIRAVASRHGLTVVEDAAQAIDSYYKGRPLGSLGELAAFSFHETKNIIAGEGGMLAINAPRFVKRAEVIWEKGTNRSAFFRGEVDKYNWVDVGSSFLPSDILAAVLWAQLEQMETIQARRQAIWKRYEAGLEPLRQQGIGLPNIPAYATNNGHIFYVVCRSLKERTALISTLKQANITPAFHYLSLHRSPFYATRHDGRPLPWADHYTDCLLRLPLYYELSDSEQQRVIDVISQFYWSQQLPLVRHQARRVAAALPVAG</sequence>
<gene>
    <name evidence="3" type="primary">rffA</name>
    <name evidence="3" type="synonym">fcnA</name>
    <name evidence="3" type="synonym">wecE</name>
    <name evidence="3" type="ORF">IC234_05390</name>
</gene>